<sequence>MSGFLFRLGFRPHAHLTVLTTQRGLPFLKNNNKLGTSVLDSLQTRAFSAYPRILSRPIHNQWQTRSFTPSKKDLYASPLRRWLSGTRWSNSPRYHSPPPPPKREFLAFLDRIPPNAVFVGIISINVAVFAIWLAAKEKYRQERDPTLLLWMKDHFFTSWKNFSEGRVYTLMTSVFSHMDWSHILFNGFTFFFMANPVLEMLGSRNFILLYLGGGLVSSVSSLAYAKMVGKVDYNSHGASGAIYTIVTLLACVAPKLTFQLYGIIPVPAWLAVSGFFTYDMYRTISEKSGTTDTVGHIAGILAGIGYYLGKRFRLF</sequence>
<evidence type="ECO:0000256" key="1">
    <source>
        <dbReference type="ARBA" id="ARBA00004141"/>
    </source>
</evidence>
<evidence type="ECO:0000259" key="8">
    <source>
        <dbReference type="Pfam" id="PF01694"/>
    </source>
</evidence>
<dbReference type="Pfam" id="PF01694">
    <property type="entry name" value="Rhomboid"/>
    <property type="match status" value="1"/>
</dbReference>
<evidence type="ECO:0000256" key="5">
    <source>
        <dbReference type="ARBA" id="ARBA00022989"/>
    </source>
</evidence>
<dbReference type="EMBL" id="JAFIQS010000005">
    <property type="protein sequence ID" value="KAG5169627.1"/>
    <property type="molecule type" value="Genomic_DNA"/>
</dbReference>
<keyword evidence="6 7" id="KW-0472">Membrane</keyword>
<dbReference type="Gene3D" id="1.20.1540.10">
    <property type="entry name" value="Rhomboid-like"/>
    <property type="match status" value="1"/>
</dbReference>
<proteinExistence type="inferred from homology"/>
<evidence type="ECO:0000256" key="4">
    <source>
        <dbReference type="ARBA" id="ARBA00022801"/>
    </source>
</evidence>
<feature type="transmembrane region" description="Helical" evidence="7">
    <location>
        <begin position="205"/>
        <end position="225"/>
    </location>
</feature>
<gene>
    <name evidence="9" type="ORF">JR316_006183</name>
</gene>
<evidence type="ECO:0000256" key="3">
    <source>
        <dbReference type="ARBA" id="ARBA00022692"/>
    </source>
</evidence>
<dbReference type="GO" id="GO:0016020">
    <property type="term" value="C:membrane"/>
    <property type="evidence" value="ECO:0007669"/>
    <property type="project" value="UniProtKB-SubCell"/>
</dbReference>
<comment type="subcellular location">
    <subcellularLocation>
        <location evidence="1">Membrane</location>
        <topology evidence="1">Multi-pass membrane protein</topology>
    </subcellularLocation>
</comment>
<feature type="domain" description="Peptidase S54 rhomboid" evidence="8">
    <location>
        <begin position="165"/>
        <end position="306"/>
    </location>
</feature>
<dbReference type="InterPro" id="IPR050925">
    <property type="entry name" value="Rhomboid_protease_S54"/>
</dbReference>
<dbReference type="InterPro" id="IPR035952">
    <property type="entry name" value="Rhomboid-like_sf"/>
</dbReference>
<evidence type="ECO:0000256" key="6">
    <source>
        <dbReference type="ARBA" id="ARBA00023136"/>
    </source>
</evidence>
<dbReference type="OrthoDB" id="418595at2759"/>
<feature type="transmembrane region" description="Helical" evidence="7">
    <location>
        <begin position="293"/>
        <end position="309"/>
    </location>
</feature>
<keyword evidence="4" id="KW-0378">Hydrolase</keyword>
<organism evidence="9">
    <name type="scientific">Psilocybe cubensis</name>
    <name type="common">Psychedelic mushroom</name>
    <name type="synonym">Stropharia cubensis</name>
    <dbReference type="NCBI Taxonomy" id="181762"/>
    <lineage>
        <taxon>Eukaryota</taxon>
        <taxon>Fungi</taxon>
        <taxon>Dikarya</taxon>
        <taxon>Basidiomycota</taxon>
        <taxon>Agaricomycotina</taxon>
        <taxon>Agaricomycetes</taxon>
        <taxon>Agaricomycetidae</taxon>
        <taxon>Agaricales</taxon>
        <taxon>Agaricineae</taxon>
        <taxon>Strophariaceae</taxon>
        <taxon>Psilocybe</taxon>
    </lineage>
</organism>
<keyword evidence="3 7" id="KW-0812">Transmembrane</keyword>
<feature type="transmembrane region" description="Helical" evidence="7">
    <location>
        <begin position="260"/>
        <end position="281"/>
    </location>
</feature>
<evidence type="ECO:0000256" key="2">
    <source>
        <dbReference type="ARBA" id="ARBA00009045"/>
    </source>
</evidence>
<reference evidence="9" key="1">
    <citation type="submission" date="2021-02" db="EMBL/GenBank/DDBJ databases">
        <title>Psilocybe cubensis genome.</title>
        <authorList>
            <person name="Mckernan K.J."/>
            <person name="Crawford S."/>
            <person name="Trippe A."/>
            <person name="Kane L.T."/>
            <person name="Mclaughlin S."/>
        </authorList>
    </citation>
    <scope>NUCLEOTIDE SEQUENCE [LARGE SCALE GENOMIC DNA]</scope>
    <source>
        <strain evidence="9">MGC-MH-2018</strain>
    </source>
</reference>
<feature type="transmembrane region" description="Helical" evidence="7">
    <location>
        <begin position="180"/>
        <end position="198"/>
    </location>
</feature>
<dbReference type="GO" id="GO:0004252">
    <property type="term" value="F:serine-type endopeptidase activity"/>
    <property type="evidence" value="ECO:0007669"/>
    <property type="project" value="InterPro"/>
</dbReference>
<comment type="similarity">
    <text evidence="2">Belongs to the peptidase S54 family.</text>
</comment>
<evidence type="ECO:0000313" key="9">
    <source>
        <dbReference type="EMBL" id="KAG5169627.1"/>
    </source>
</evidence>
<keyword evidence="5 7" id="KW-1133">Transmembrane helix</keyword>
<protein>
    <recommendedName>
        <fullName evidence="8">Peptidase S54 rhomboid domain-containing protein</fullName>
    </recommendedName>
</protein>
<accession>A0A8H7XYU7</accession>
<name>A0A8H7XYU7_PSICU</name>
<comment type="caution">
    <text evidence="9">The sequence shown here is derived from an EMBL/GenBank/DDBJ whole genome shotgun (WGS) entry which is preliminary data.</text>
</comment>
<dbReference type="PANTHER" id="PTHR43731:SF14">
    <property type="entry name" value="PRESENILIN-ASSOCIATED RHOMBOID-LIKE PROTEIN, MITOCHONDRIAL"/>
    <property type="match status" value="1"/>
</dbReference>
<dbReference type="AlphaFoldDB" id="A0A8H7XYU7"/>
<evidence type="ECO:0000256" key="7">
    <source>
        <dbReference type="SAM" id="Phobius"/>
    </source>
</evidence>
<dbReference type="InterPro" id="IPR022764">
    <property type="entry name" value="Peptidase_S54_rhomboid_dom"/>
</dbReference>
<feature type="transmembrane region" description="Helical" evidence="7">
    <location>
        <begin position="116"/>
        <end position="135"/>
    </location>
</feature>
<dbReference type="SUPFAM" id="SSF144091">
    <property type="entry name" value="Rhomboid-like"/>
    <property type="match status" value="1"/>
</dbReference>
<dbReference type="PANTHER" id="PTHR43731">
    <property type="entry name" value="RHOMBOID PROTEASE"/>
    <property type="match status" value="1"/>
</dbReference>